<dbReference type="Pfam" id="PF02784">
    <property type="entry name" value="Orn_Arg_deC_N"/>
    <property type="match status" value="1"/>
</dbReference>
<evidence type="ECO:0000259" key="3">
    <source>
        <dbReference type="Pfam" id="PF02784"/>
    </source>
</evidence>
<keyword evidence="5" id="KW-1185">Reference proteome</keyword>
<dbReference type="PRINTS" id="PR01179">
    <property type="entry name" value="ODADCRBXLASE"/>
</dbReference>
<dbReference type="RefSeq" id="WP_343872568.1">
    <property type="nucleotide sequence ID" value="NZ_BAAAIX010000009.1"/>
</dbReference>
<name>A0ABW4RV16_9ACTN</name>
<proteinExistence type="predicted"/>
<dbReference type="PANTHER" id="PTHR43727:SF2">
    <property type="entry name" value="GROUP IV DECARBOXYLASE"/>
    <property type="match status" value="1"/>
</dbReference>
<evidence type="ECO:0000256" key="1">
    <source>
        <dbReference type="ARBA" id="ARBA00001933"/>
    </source>
</evidence>
<feature type="domain" description="Orn/DAP/Arg decarboxylase 2 N-terminal" evidence="3">
    <location>
        <begin position="59"/>
        <end position="262"/>
    </location>
</feature>
<dbReference type="EMBL" id="JBHUFZ010000011">
    <property type="protein sequence ID" value="MFD1889534.1"/>
    <property type="molecule type" value="Genomic_DNA"/>
</dbReference>
<dbReference type="Gene3D" id="3.20.20.10">
    <property type="entry name" value="Alanine racemase"/>
    <property type="match status" value="1"/>
</dbReference>
<dbReference type="InterPro" id="IPR000183">
    <property type="entry name" value="Orn/DAP/Arg_de-COase"/>
</dbReference>
<evidence type="ECO:0000313" key="4">
    <source>
        <dbReference type="EMBL" id="MFD1889534.1"/>
    </source>
</evidence>
<comment type="cofactor">
    <cofactor evidence="1">
        <name>pyridoxal 5'-phosphate</name>
        <dbReference type="ChEBI" id="CHEBI:597326"/>
    </cofactor>
</comment>
<reference evidence="5" key="1">
    <citation type="journal article" date="2019" name="Int. J. Syst. Evol. Microbiol.">
        <title>The Global Catalogue of Microorganisms (GCM) 10K type strain sequencing project: providing services to taxonomists for standard genome sequencing and annotation.</title>
        <authorList>
            <consortium name="The Broad Institute Genomics Platform"/>
            <consortium name="The Broad Institute Genome Sequencing Center for Infectious Disease"/>
            <person name="Wu L."/>
            <person name="Ma J."/>
        </authorList>
    </citation>
    <scope>NUCLEOTIDE SEQUENCE [LARGE SCALE GENOMIC DNA]</scope>
    <source>
        <strain evidence="5">CAIM 431</strain>
    </source>
</reference>
<gene>
    <name evidence="4" type="ORF">ACFSCS_04930</name>
</gene>
<accession>A0ABW4RV16</accession>
<organism evidence="4 5">
    <name type="scientific">Luteococcus peritonei</name>
    <dbReference type="NCBI Taxonomy" id="88874"/>
    <lineage>
        <taxon>Bacteria</taxon>
        <taxon>Bacillati</taxon>
        <taxon>Actinomycetota</taxon>
        <taxon>Actinomycetes</taxon>
        <taxon>Propionibacteriales</taxon>
        <taxon>Propionibacteriaceae</taxon>
        <taxon>Luteococcus</taxon>
    </lineage>
</organism>
<comment type="caution">
    <text evidence="4">The sequence shown here is derived from an EMBL/GenBank/DDBJ whole genome shotgun (WGS) entry which is preliminary data.</text>
</comment>
<dbReference type="PANTHER" id="PTHR43727">
    <property type="entry name" value="DIAMINOPIMELATE DECARBOXYLASE"/>
    <property type="match status" value="1"/>
</dbReference>
<dbReference type="InterPro" id="IPR029066">
    <property type="entry name" value="PLP-binding_barrel"/>
</dbReference>
<protein>
    <submittedName>
        <fullName evidence="4">Y4yA family PLP-dependent enzyme</fullName>
    </submittedName>
</protein>
<evidence type="ECO:0000313" key="5">
    <source>
        <dbReference type="Proteomes" id="UP001597326"/>
    </source>
</evidence>
<dbReference type="Proteomes" id="UP001597326">
    <property type="component" value="Unassembled WGS sequence"/>
</dbReference>
<sequence length="461" mass="49658">MTVGMRGISPLTARREPWMDSLLADPDACAALLAEHGSPLNLVDTTPLAAHAGELHEQAARAGVPLLVQVARKANKALAVVDEAHRLGLGVDVGSERELRQVLGRGLPHDRLVLTAAVKPTRLLQLCLERDVLVALDNLDEAGELAALASERGVRARVALRICPAPGTGLPPSRFGLLPADWLAWLATTEAVDVAGVHFHLHGYAAADRVRMLEPALALVDALREAGHRADFIDIGGGLPMSYLDDAQQWEAFWQAHREALDAGHPITWRGHRLETVYPYHQSPVRGAWLAGLLASPCGTSTVAEEFVARGLELRCEPGRAMLDGCGMTLARVCFRKQASDGTHLVGLEMNRTQCRSTSDDFMVDPLLLRPGSAGEPSEPVEAYLVGAYCIEAELLTLRRMAFPEGVAVGDLVVFPNTGGYLMHILESASHQIPLARNLSRTAGRSGFELDPIDALPHLDT</sequence>
<dbReference type="InterPro" id="IPR009006">
    <property type="entry name" value="Ala_racemase/Decarboxylase_C"/>
</dbReference>
<dbReference type="Gene3D" id="2.40.37.10">
    <property type="entry name" value="Lyase, Ornithine Decarboxylase, Chain A, domain 1"/>
    <property type="match status" value="1"/>
</dbReference>
<dbReference type="InterPro" id="IPR022644">
    <property type="entry name" value="De-COase2_N"/>
</dbReference>
<evidence type="ECO:0000256" key="2">
    <source>
        <dbReference type="ARBA" id="ARBA00022898"/>
    </source>
</evidence>
<keyword evidence="2" id="KW-0663">Pyridoxal phosphate</keyword>
<dbReference type="SUPFAM" id="SSF51419">
    <property type="entry name" value="PLP-binding barrel"/>
    <property type="match status" value="1"/>
</dbReference>
<dbReference type="SUPFAM" id="SSF50621">
    <property type="entry name" value="Alanine racemase C-terminal domain-like"/>
    <property type="match status" value="1"/>
</dbReference>